<dbReference type="GO" id="GO:0043409">
    <property type="term" value="P:negative regulation of MAPK cascade"/>
    <property type="evidence" value="ECO:0007669"/>
    <property type="project" value="TreeGrafter"/>
</dbReference>
<dbReference type="Gene3D" id="2.30.29.30">
    <property type="entry name" value="Pleckstrin-homology domain (PH domain)/Phosphotyrosine-binding domain (PTB)"/>
    <property type="match status" value="1"/>
</dbReference>
<dbReference type="InParanoid" id="H2YZ34"/>
<dbReference type="InterPro" id="IPR000697">
    <property type="entry name" value="WH1/EVH1_dom"/>
</dbReference>
<dbReference type="PANTHER" id="PTHR11202">
    <property type="entry name" value="SPROUTY-RELATED, EVH1 DOMAIN-CONTAINING PROTEIN FAMILY MEMBER"/>
    <property type="match status" value="1"/>
</dbReference>
<dbReference type="InterPro" id="IPR041937">
    <property type="entry name" value="SPRE_EVH1"/>
</dbReference>
<reference evidence="4" key="1">
    <citation type="submission" date="2003-08" db="EMBL/GenBank/DDBJ databases">
        <authorList>
            <person name="Birren B."/>
            <person name="Nusbaum C."/>
            <person name="Abebe A."/>
            <person name="Abouelleil A."/>
            <person name="Adekoya E."/>
            <person name="Ait-zahra M."/>
            <person name="Allen N."/>
            <person name="Allen T."/>
            <person name="An P."/>
            <person name="Anderson M."/>
            <person name="Anderson S."/>
            <person name="Arachchi H."/>
            <person name="Armbruster J."/>
            <person name="Bachantsang P."/>
            <person name="Baldwin J."/>
            <person name="Barry A."/>
            <person name="Bayul T."/>
            <person name="Blitshsteyn B."/>
            <person name="Bloom T."/>
            <person name="Blye J."/>
            <person name="Boguslavskiy L."/>
            <person name="Borowsky M."/>
            <person name="Boukhgalter B."/>
            <person name="Brunache A."/>
            <person name="Butler J."/>
            <person name="Calixte N."/>
            <person name="Calvo S."/>
            <person name="Camarata J."/>
            <person name="Campo K."/>
            <person name="Chang J."/>
            <person name="Cheshatsang Y."/>
            <person name="Citroen M."/>
            <person name="Collymore A."/>
            <person name="Considine T."/>
            <person name="Cook A."/>
            <person name="Cooke P."/>
            <person name="Corum B."/>
            <person name="Cuomo C."/>
            <person name="David R."/>
            <person name="Dawoe T."/>
            <person name="Degray S."/>
            <person name="Dodge S."/>
            <person name="Dooley K."/>
            <person name="Dorje P."/>
            <person name="Dorjee K."/>
            <person name="Dorris L."/>
            <person name="Duffey N."/>
            <person name="Dupes A."/>
            <person name="Elkins T."/>
            <person name="Engels R."/>
            <person name="Erickson J."/>
            <person name="Farina A."/>
            <person name="Faro S."/>
            <person name="Ferreira P."/>
            <person name="Fischer H."/>
            <person name="Fitzgerald M."/>
            <person name="Foley K."/>
            <person name="Gage D."/>
            <person name="Galagan J."/>
            <person name="Gearin G."/>
            <person name="Gnerre S."/>
            <person name="Gnirke A."/>
            <person name="Goyette A."/>
            <person name="Graham J."/>
            <person name="Grandbois E."/>
            <person name="Gyaltsen K."/>
            <person name="Hafez N."/>
            <person name="Hagopian D."/>
            <person name="Hagos B."/>
            <person name="Hall J."/>
            <person name="Hatcher B."/>
            <person name="Heller A."/>
            <person name="Higgins H."/>
            <person name="Honan T."/>
            <person name="Horn A."/>
            <person name="Houde N."/>
            <person name="Hughes L."/>
            <person name="Hulme W."/>
            <person name="Husby E."/>
            <person name="Iliev I."/>
            <person name="Jaffe D."/>
            <person name="Jones C."/>
            <person name="Kamal M."/>
            <person name="Kamat A."/>
            <person name="Kamvysselis M."/>
            <person name="Karlsson E."/>
            <person name="Kells C."/>
            <person name="Kieu A."/>
            <person name="Kisner P."/>
            <person name="Kodira C."/>
            <person name="Kulbokas E."/>
            <person name="Labutti K."/>
            <person name="Lama D."/>
            <person name="Landers T."/>
            <person name="Leger J."/>
            <person name="Levine S."/>
            <person name="Lewis D."/>
            <person name="Lewis T."/>
            <person name="Lindblad-toh K."/>
            <person name="Liu X."/>
            <person name="Lokyitsang T."/>
            <person name="Lokyitsang Y."/>
            <person name="Lucien O."/>
            <person name="Lui A."/>
            <person name="Ma L.J."/>
            <person name="Mabbitt R."/>
            <person name="Macdonald J."/>
            <person name="Maclean C."/>
            <person name="Major J."/>
            <person name="Manning J."/>
            <person name="Marabella R."/>
            <person name="Maru K."/>
            <person name="Matthews C."/>
            <person name="Mauceli E."/>
            <person name="Mccarthy M."/>
            <person name="Mcdonough S."/>
            <person name="Mcghee T."/>
            <person name="Meldrim J."/>
            <person name="Meneus L."/>
            <person name="Mesirov J."/>
            <person name="Mihalev A."/>
            <person name="Mihova T."/>
            <person name="Mikkelsen T."/>
            <person name="Mlenga V."/>
            <person name="Moru K."/>
            <person name="Mozes J."/>
            <person name="Mulrain L."/>
            <person name="Munson G."/>
            <person name="Naylor J."/>
            <person name="Newes C."/>
            <person name="Nguyen C."/>
            <person name="Nguyen N."/>
            <person name="Nguyen T."/>
            <person name="Nicol R."/>
            <person name="Nielsen C."/>
            <person name="Nizzari M."/>
            <person name="Norbu C."/>
            <person name="Norbu N."/>
            <person name="O'donnell P."/>
            <person name="Okoawo O."/>
            <person name="O'leary S."/>
            <person name="Omotosho B."/>
            <person name="O'neill K."/>
            <person name="Osman S."/>
            <person name="Parker S."/>
            <person name="Perrin D."/>
            <person name="Phunkhang P."/>
            <person name="Piqani B."/>
            <person name="Purcell S."/>
            <person name="Rachupka T."/>
            <person name="Ramasamy U."/>
            <person name="Rameau R."/>
            <person name="Ray V."/>
            <person name="Raymond C."/>
            <person name="Retta R."/>
            <person name="Richardson S."/>
            <person name="Rise C."/>
            <person name="Rodriguez J."/>
            <person name="Rogers J."/>
            <person name="Rogov P."/>
            <person name="Rutman M."/>
            <person name="Schupbach R."/>
            <person name="Seaman C."/>
            <person name="Settipalli S."/>
            <person name="Sharpe T."/>
            <person name="Sheridan J."/>
            <person name="Sherpa N."/>
            <person name="Shi J."/>
            <person name="Smirnov S."/>
            <person name="Smith C."/>
            <person name="Sougnez C."/>
            <person name="Spencer B."/>
            <person name="Stalker J."/>
            <person name="Stange-thomann N."/>
            <person name="Stavropoulos S."/>
            <person name="Stetson K."/>
            <person name="Stone C."/>
            <person name="Stone S."/>
            <person name="Stubbs M."/>
            <person name="Talamas J."/>
            <person name="Tchuinga P."/>
            <person name="Tenzing P."/>
            <person name="Tesfaye S."/>
            <person name="Theodore J."/>
            <person name="Thoulutsang Y."/>
            <person name="Topham K."/>
            <person name="Towey S."/>
            <person name="Tsamla T."/>
            <person name="Tsomo N."/>
            <person name="Vallee D."/>
            <person name="Vassiliev H."/>
            <person name="Venkataraman V."/>
            <person name="Vinson J."/>
            <person name="Vo A."/>
            <person name="Wade C."/>
            <person name="Wang S."/>
            <person name="Wangchuk T."/>
            <person name="Wangdi T."/>
            <person name="Whittaker C."/>
            <person name="Wilkinson J."/>
            <person name="Wu Y."/>
            <person name="Wyman D."/>
            <person name="Yadav S."/>
            <person name="Yang S."/>
            <person name="Yang X."/>
            <person name="Yeager S."/>
            <person name="Yee E."/>
            <person name="Young G."/>
            <person name="Zainoun J."/>
            <person name="Zembeck L."/>
            <person name="Zimmer A."/>
            <person name="Zody M."/>
            <person name="Lander E."/>
        </authorList>
    </citation>
    <scope>NUCLEOTIDE SEQUENCE [LARGE SCALE GENOMIC DNA]</scope>
</reference>
<feature type="region of interest" description="Disordered" evidence="1">
    <location>
        <begin position="202"/>
        <end position="262"/>
    </location>
</feature>
<feature type="region of interest" description="Disordered" evidence="1">
    <location>
        <begin position="121"/>
        <end position="140"/>
    </location>
</feature>
<evidence type="ECO:0000313" key="3">
    <source>
        <dbReference type="Ensembl" id="ENSCSAVP00000010596.1"/>
    </source>
</evidence>
<evidence type="ECO:0000256" key="1">
    <source>
        <dbReference type="SAM" id="MobiDB-lite"/>
    </source>
</evidence>
<accession>H2YZ34</accession>
<evidence type="ECO:0000313" key="4">
    <source>
        <dbReference type="Proteomes" id="UP000007875"/>
    </source>
</evidence>
<dbReference type="SUPFAM" id="SSF50729">
    <property type="entry name" value="PH domain-like"/>
    <property type="match status" value="1"/>
</dbReference>
<dbReference type="OMA" id="KEYWACE"/>
<feature type="region of interest" description="Disordered" evidence="1">
    <location>
        <begin position="161"/>
        <end position="184"/>
    </location>
</feature>
<reference evidence="3" key="3">
    <citation type="submission" date="2025-09" db="UniProtKB">
        <authorList>
            <consortium name="Ensembl"/>
        </authorList>
    </citation>
    <scope>IDENTIFICATION</scope>
</reference>
<dbReference type="PANTHER" id="PTHR11202:SF3">
    <property type="entry name" value="SPROUTY-RELATED PROTEIN WITH EVH-1 DOMAIN, ISOFORM C"/>
    <property type="match status" value="1"/>
</dbReference>
<dbReference type="PROSITE" id="PS50229">
    <property type="entry name" value="WH1"/>
    <property type="match status" value="1"/>
</dbReference>
<dbReference type="Ensembl" id="ENSCSAVT00000010725.1">
    <property type="protein sequence ID" value="ENSCSAVP00000010596.1"/>
    <property type="gene ID" value="ENSCSAVG00000006234.1"/>
</dbReference>
<reference evidence="3" key="2">
    <citation type="submission" date="2025-08" db="UniProtKB">
        <authorList>
            <consortium name="Ensembl"/>
        </authorList>
    </citation>
    <scope>IDENTIFICATION</scope>
</reference>
<organism evidence="3 4">
    <name type="scientific">Ciona savignyi</name>
    <name type="common">Pacific transparent sea squirt</name>
    <dbReference type="NCBI Taxonomy" id="51511"/>
    <lineage>
        <taxon>Eukaryota</taxon>
        <taxon>Metazoa</taxon>
        <taxon>Chordata</taxon>
        <taxon>Tunicata</taxon>
        <taxon>Ascidiacea</taxon>
        <taxon>Phlebobranchia</taxon>
        <taxon>Cionidae</taxon>
        <taxon>Ciona</taxon>
    </lineage>
</organism>
<dbReference type="AlphaFoldDB" id="H2YZ34"/>
<dbReference type="CDD" id="cd10574">
    <property type="entry name" value="EVH1_SPRED-like"/>
    <property type="match status" value="1"/>
</dbReference>
<dbReference type="SMART" id="SM00461">
    <property type="entry name" value="WH1"/>
    <property type="match status" value="1"/>
</dbReference>
<dbReference type="GO" id="GO:0019901">
    <property type="term" value="F:protein kinase binding"/>
    <property type="evidence" value="ECO:0007669"/>
    <property type="project" value="TreeGrafter"/>
</dbReference>
<proteinExistence type="predicted"/>
<dbReference type="InterPro" id="IPR011993">
    <property type="entry name" value="PH-like_dom_sf"/>
</dbReference>
<name>H2YZ34_CIOSA</name>
<keyword evidence="4" id="KW-1185">Reference proteome</keyword>
<feature type="compositionally biased region" description="Low complexity" evidence="1">
    <location>
        <begin position="204"/>
        <end position="216"/>
    </location>
</feature>
<sequence>MEKGKIEWNERPIVRVEATVMIRGELGWTPYRGAGHSKVAVYESMPRTDYRLYGYRIQDKEVTLDTLIPPQMIFVRASAIFHHWIIGQERLGLAFNGTADARSFDRGIRVALENLEKVRNMSSSSSTCSRTSEDANSGSPTSAISFAVLNSDKTNINEEVTAPVKKTSTSSHNSTSSATTPNPAFCTKTSASVSLPAFRQPAMSASSLCPRPSSSRLQRRHSSSVPGHPHRLSPAPPSPSRDLQRQPHPKTPKLPVADLKKV</sequence>
<dbReference type="STRING" id="51511.ENSCSAVP00000010596"/>
<dbReference type="Proteomes" id="UP000007875">
    <property type="component" value="Unassembled WGS sequence"/>
</dbReference>
<dbReference type="Pfam" id="PF00568">
    <property type="entry name" value="WH1"/>
    <property type="match status" value="1"/>
</dbReference>
<evidence type="ECO:0000259" key="2">
    <source>
        <dbReference type="PROSITE" id="PS50229"/>
    </source>
</evidence>
<feature type="compositionally biased region" description="Low complexity" evidence="1">
    <location>
        <begin position="167"/>
        <end position="184"/>
    </location>
</feature>
<feature type="domain" description="WH1" evidence="2">
    <location>
        <begin position="5"/>
        <end position="115"/>
    </location>
</feature>
<dbReference type="GeneTree" id="ENSGT00940000171002"/>
<protein>
    <recommendedName>
        <fullName evidence="2">WH1 domain-containing protein</fullName>
    </recommendedName>
</protein>
<dbReference type="HOGENOM" id="CLU_1063654_0_0_1"/>
<dbReference type="eggNOG" id="KOG4590">
    <property type="taxonomic scope" value="Eukaryota"/>
</dbReference>